<dbReference type="SMART" id="SM00645">
    <property type="entry name" value="Pept_C1"/>
    <property type="match status" value="1"/>
</dbReference>
<evidence type="ECO:0000256" key="2">
    <source>
        <dbReference type="ARBA" id="ARBA00022670"/>
    </source>
</evidence>
<dbReference type="InterPro" id="IPR013201">
    <property type="entry name" value="Prot_inhib_I29"/>
</dbReference>
<keyword evidence="4" id="KW-1015">Disulfide bond</keyword>
<dbReference type="Pfam" id="PF00112">
    <property type="entry name" value="Peptidase_C1"/>
    <property type="match status" value="1"/>
</dbReference>
<proteinExistence type="inferred from homology"/>
<protein>
    <recommendedName>
        <fullName evidence="8">Peptidase C1A papain C-terminal domain-containing protein</fullName>
    </recommendedName>
</protein>
<feature type="domain" description="Peptidase C1A papain C-terminal" evidence="5">
    <location>
        <begin position="119"/>
        <end position="334"/>
    </location>
</feature>
<reference evidence="7" key="1">
    <citation type="journal article" date="2020" name="Nature">
        <title>Giant virus diversity and host interactions through global metagenomics.</title>
        <authorList>
            <person name="Schulz F."/>
            <person name="Roux S."/>
            <person name="Paez-Espino D."/>
            <person name="Jungbluth S."/>
            <person name="Walsh D.A."/>
            <person name="Denef V.J."/>
            <person name="McMahon K.D."/>
            <person name="Konstantinidis K.T."/>
            <person name="Eloe-Fadrosh E.A."/>
            <person name="Kyrpides N.C."/>
            <person name="Woyke T."/>
        </authorList>
    </citation>
    <scope>NUCLEOTIDE SEQUENCE</scope>
    <source>
        <strain evidence="7">GVMAG-M-3300020185-33</strain>
    </source>
</reference>
<comment type="similarity">
    <text evidence="1">Belongs to the peptidase C1 family.</text>
</comment>
<dbReference type="InterPro" id="IPR013128">
    <property type="entry name" value="Peptidase_C1A"/>
</dbReference>
<dbReference type="InterPro" id="IPR000169">
    <property type="entry name" value="Pept_cys_AS"/>
</dbReference>
<sequence>MKISSLFCFFIFSSTRPVCYSTDKSSSLVDLHQFNLWRIKYNKTYENEFNLNSKFSAWRRNREFINDYNKNYTDYSLELNYFADLYHPQWLHRKSYNQPMSKYENPIQPLNEIFRNFSLPNSVDWRDENAVTPIKNQEQCGSCWAFSAVGSMEGQYAIKTGRLVSLSESQIIDCDINGSDSGCNGGFMNGAFRYVIDQGGIDTDSSYPYKPREGKCMFNKSNSTVSFSTYSKVNGGEINLKMAVATIGPIAVGIDASSPQFKFYKTGVYYDASCSSTMLDHGVLVVGYGTTVNGSDYWIVKNSWGVNWGDKGYVYMSRNRNNNCGIASSPSYPVM</sequence>
<dbReference type="PANTHER" id="PTHR12411">
    <property type="entry name" value="CYSTEINE PROTEASE FAMILY C1-RELATED"/>
    <property type="match status" value="1"/>
</dbReference>
<dbReference type="AlphaFoldDB" id="A0A6C0C612"/>
<dbReference type="SUPFAM" id="SSF54001">
    <property type="entry name" value="Cysteine proteinases"/>
    <property type="match status" value="1"/>
</dbReference>
<keyword evidence="2" id="KW-0645">Protease</keyword>
<dbReference type="InterPro" id="IPR025660">
    <property type="entry name" value="Pept_his_AS"/>
</dbReference>
<organism evidence="7">
    <name type="scientific">viral metagenome</name>
    <dbReference type="NCBI Taxonomy" id="1070528"/>
    <lineage>
        <taxon>unclassified sequences</taxon>
        <taxon>metagenomes</taxon>
        <taxon>organismal metagenomes</taxon>
    </lineage>
</organism>
<evidence type="ECO:0000259" key="5">
    <source>
        <dbReference type="SMART" id="SM00645"/>
    </source>
</evidence>
<keyword evidence="3" id="KW-0378">Hydrolase</keyword>
<dbReference type="PROSITE" id="PS00139">
    <property type="entry name" value="THIOL_PROTEASE_CYS"/>
    <property type="match status" value="1"/>
</dbReference>
<evidence type="ECO:0000256" key="4">
    <source>
        <dbReference type="ARBA" id="ARBA00023157"/>
    </source>
</evidence>
<evidence type="ECO:0000313" key="7">
    <source>
        <dbReference type="EMBL" id="QHS99088.1"/>
    </source>
</evidence>
<dbReference type="GO" id="GO:0008234">
    <property type="term" value="F:cysteine-type peptidase activity"/>
    <property type="evidence" value="ECO:0007669"/>
    <property type="project" value="InterPro"/>
</dbReference>
<dbReference type="Pfam" id="PF08246">
    <property type="entry name" value="Inhibitor_I29"/>
    <property type="match status" value="1"/>
</dbReference>
<name>A0A6C0C612_9ZZZZ</name>
<dbReference type="InterPro" id="IPR000668">
    <property type="entry name" value="Peptidase_C1A_C"/>
</dbReference>
<dbReference type="FunFam" id="3.90.70.10:FF:000006">
    <property type="entry name" value="Cathepsin S"/>
    <property type="match status" value="1"/>
</dbReference>
<evidence type="ECO:0008006" key="8">
    <source>
        <dbReference type="Google" id="ProtNLM"/>
    </source>
</evidence>
<dbReference type="SMART" id="SM00848">
    <property type="entry name" value="Inhibitor_I29"/>
    <property type="match status" value="1"/>
</dbReference>
<dbReference type="EMBL" id="MN739334">
    <property type="protein sequence ID" value="QHS99088.1"/>
    <property type="molecule type" value="Genomic_DNA"/>
</dbReference>
<dbReference type="InterPro" id="IPR025661">
    <property type="entry name" value="Pept_asp_AS"/>
</dbReference>
<dbReference type="CDD" id="cd02248">
    <property type="entry name" value="Peptidase_C1A"/>
    <property type="match status" value="1"/>
</dbReference>
<accession>A0A6C0C612</accession>
<evidence type="ECO:0000256" key="1">
    <source>
        <dbReference type="ARBA" id="ARBA00008455"/>
    </source>
</evidence>
<dbReference type="PRINTS" id="PR00705">
    <property type="entry name" value="PAPAIN"/>
</dbReference>
<evidence type="ECO:0000256" key="3">
    <source>
        <dbReference type="ARBA" id="ARBA00022801"/>
    </source>
</evidence>
<dbReference type="PROSITE" id="PS00639">
    <property type="entry name" value="THIOL_PROTEASE_HIS"/>
    <property type="match status" value="1"/>
</dbReference>
<dbReference type="Gene3D" id="3.90.70.10">
    <property type="entry name" value="Cysteine proteinases"/>
    <property type="match status" value="1"/>
</dbReference>
<dbReference type="InterPro" id="IPR039417">
    <property type="entry name" value="Peptidase_C1A_papain-like"/>
</dbReference>
<dbReference type="InterPro" id="IPR038765">
    <property type="entry name" value="Papain-like_cys_pep_sf"/>
</dbReference>
<dbReference type="GO" id="GO:0006508">
    <property type="term" value="P:proteolysis"/>
    <property type="evidence" value="ECO:0007669"/>
    <property type="project" value="UniProtKB-KW"/>
</dbReference>
<feature type="domain" description="Cathepsin propeptide inhibitor" evidence="6">
    <location>
        <begin position="34"/>
        <end position="90"/>
    </location>
</feature>
<evidence type="ECO:0000259" key="6">
    <source>
        <dbReference type="SMART" id="SM00848"/>
    </source>
</evidence>
<dbReference type="PROSITE" id="PS00640">
    <property type="entry name" value="THIOL_PROTEASE_ASN"/>
    <property type="match status" value="1"/>
</dbReference>